<evidence type="ECO:0000313" key="2">
    <source>
        <dbReference type="Proteomes" id="UP000245942"/>
    </source>
</evidence>
<dbReference type="EMBL" id="KZ819337">
    <property type="protein sequence ID" value="PWN18219.1"/>
    <property type="molecule type" value="Genomic_DNA"/>
</dbReference>
<sequence length="401" mass="44568">MDIPEAVAESLLPDAGAYLIIGFDTAGRSTHVHWQNGTDRSPDWLKCRREGNLANFDDSVASANGTKCFEGPEKRHRRSQAVGALDPTYRAWMKMLRYLGYMEVWCRSKGQPPRAESYQAMSDIRGLLMRHVGGPLDAGDLPCRPFETCGGYAFFDYTITDGTILRALDGQDCLFGLVVGEPSIGLDTFVGCDPVQRHLFAGISFQIKPVAPSTPSSTFSPPPTDDWTPLQLKQKGLSSKRARDLAEVLLRCLPAEEQTRRRQRTAAEAWVARSRRHQLLEDYESLSRAAQQAFDGDASLWSGQNLLLGGKMCRRLQGDHVRDDERLAILQALGYPDMGAPVPVRFVVKTDNLAGSFKTLQDWEVPDRSARSNCRGSLLPRLLATSTVHHQDRPVRGIVQD</sequence>
<proteinExistence type="predicted"/>
<organism evidence="1 2">
    <name type="scientific">Pseudomicrostroma glucosiphilum</name>
    <dbReference type="NCBI Taxonomy" id="1684307"/>
    <lineage>
        <taxon>Eukaryota</taxon>
        <taxon>Fungi</taxon>
        <taxon>Dikarya</taxon>
        <taxon>Basidiomycota</taxon>
        <taxon>Ustilaginomycotina</taxon>
        <taxon>Exobasidiomycetes</taxon>
        <taxon>Microstromatales</taxon>
        <taxon>Microstromatales incertae sedis</taxon>
        <taxon>Pseudomicrostroma</taxon>
    </lineage>
</organism>
<name>A0A316TY04_9BASI</name>
<reference evidence="1 2" key="1">
    <citation type="journal article" date="2018" name="Mol. Biol. Evol.">
        <title>Broad Genomic Sampling Reveals a Smut Pathogenic Ancestry of the Fungal Clade Ustilaginomycotina.</title>
        <authorList>
            <person name="Kijpornyongpan T."/>
            <person name="Mondo S.J."/>
            <person name="Barry K."/>
            <person name="Sandor L."/>
            <person name="Lee J."/>
            <person name="Lipzen A."/>
            <person name="Pangilinan J."/>
            <person name="LaButti K."/>
            <person name="Hainaut M."/>
            <person name="Henrissat B."/>
            <person name="Grigoriev I.V."/>
            <person name="Spatafora J.W."/>
            <person name="Aime M.C."/>
        </authorList>
    </citation>
    <scope>NUCLEOTIDE SEQUENCE [LARGE SCALE GENOMIC DNA]</scope>
    <source>
        <strain evidence="1 2">MCA 4718</strain>
    </source>
</reference>
<protein>
    <submittedName>
        <fullName evidence="1">Uncharacterized protein</fullName>
    </submittedName>
</protein>
<dbReference type="RefSeq" id="XP_025345379.1">
    <property type="nucleotide sequence ID" value="XM_025494552.1"/>
</dbReference>
<dbReference type="Proteomes" id="UP000245942">
    <property type="component" value="Unassembled WGS sequence"/>
</dbReference>
<gene>
    <name evidence="1" type="ORF">BCV69DRAFT_301364</name>
</gene>
<evidence type="ECO:0000313" key="1">
    <source>
        <dbReference type="EMBL" id="PWN18219.1"/>
    </source>
</evidence>
<dbReference type="AlphaFoldDB" id="A0A316TY04"/>
<dbReference type="GeneID" id="37016286"/>
<accession>A0A316TY04</accession>
<keyword evidence="2" id="KW-1185">Reference proteome</keyword>